<dbReference type="InterPro" id="IPR000719">
    <property type="entry name" value="Prot_kinase_dom"/>
</dbReference>
<dbReference type="Gene3D" id="2.60.120.10">
    <property type="entry name" value="Jelly Rolls"/>
    <property type="match status" value="3"/>
</dbReference>
<evidence type="ECO:0000256" key="3">
    <source>
        <dbReference type="ARBA" id="ARBA00022527"/>
    </source>
</evidence>
<dbReference type="Pfam" id="PF00069">
    <property type="entry name" value="Pkinase"/>
    <property type="match status" value="1"/>
</dbReference>
<dbReference type="PRINTS" id="PR00103">
    <property type="entry name" value="CAMPKINASE"/>
</dbReference>
<feature type="region of interest" description="Disordered" evidence="13">
    <location>
        <begin position="1"/>
        <end position="34"/>
    </location>
</feature>
<dbReference type="Gene3D" id="1.10.510.10">
    <property type="entry name" value="Transferase(Phosphotransferase) domain 1"/>
    <property type="match status" value="1"/>
</dbReference>
<evidence type="ECO:0000256" key="4">
    <source>
        <dbReference type="ARBA" id="ARBA00022535"/>
    </source>
</evidence>
<dbReference type="EMBL" id="HBNS01023790">
    <property type="protein sequence ID" value="CAE4614591.1"/>
    <property type="molecule type" value="Transcribed_RNA"/>
</dbReference>
<evidence type="ECO:0000256" key="13">
    <source>
        <dbReference type="SAM" id="MobiDB-lite"/>
    </source>
</evidence>
<dbReference type="GO" id="GO:0046872">
    <property type="term" value="F:metal ion binding"/>
    <property type="evidence" value="ECO:0007669"/>
    <property type="project" value="UniProtKB-KW"/>
</dbReference>
<keyword evidence="6 12" id="KW-0547">Nucleotide-binding</keyword>
<dbReference type="FunFam" id="3.30.200.20:FF:000042">
    <property type="entry name" value="Aurora kinase A"/>
    <property type="match status" value="1"/>
</dbReference>
<evidence type="ECO:0000256" key="8">
    <source>
        <dbReference type="ARBA" id="ARBA00022840"/>
    </source>
</evidence>
<protein>
    <recommendedName>
        <fullName evidence="2">cGMP-dependent protein kinase</fullName>
        <ecNumber evidence="2">2.7.11.12</ecNumber>
    </recommendedName>
</protein>
<evidence type="ECO:0000256" key="9">
    <source>
        <dbReference type="ARBA" id="ARBA00022992"/>
    </source>
</evidence>
<dbReference type="SMART" id="SM00220">
    <property type="entry name" value="S_TKc"/>
    <property type="match status" value="1"/>
</dbReference>
<evidence type="ECO:0000259" key="14">
    <source>
        <dbReference type="PROSITE" id="PS50011"/>
    </source>
</evidence>
<evidence type="ECO:0000256" key="6">
    <source>
        <dbReference type="ARBA" id="ARBA00022741"/>
    </source>
</evidence>
<dbReference type="InterPro" id="IPR000595">
    <property type="entry name" value="cNMP-bd_dom"/>
</dbReference>
<dbReference type="PROSITE" id="PS50011">
    <property type="entry name" value="PROTEIN_KINASE_DOM"/>
    <property type="match status" value="1"/>
</dbReference>
<evidence type="ECO:0000259" key="16">
    <source>
        <dbReference type="PROSITE" id="PS51285"/>
    </source>
</evidence>
<dbReference type="GO" id="GO:0004692">
    <property type="term" value="F:cGMP-dependent protein kinase activity"/>
    <property type="evidence" value="ECO:0007669"/>
    <property type="project" value="UniProtKB-EC"/>
</dbReference>
<sequence length="878" mass="99897">MEAAPGPRSSVRFAKRNSDEMQRRRSTASRHQMKSLKVNLHARIRGLEVFAPSNNDNAALANIDSWNPAKNPNMEKTPAERRFIEESLSDGDNFIFEFMPQDRRNMIIDHMENISYRKGGTIIKQGEECDYFYIIEEGDVAVYVSKEQQDLALQTADSEDTDFAGETPHETMSTRLADWIGGYSSMIWNFANGTHNNVDPNENLYEHPDVLLGRGDTFGEIALLYNCPRMATCIAHTSCTVWRLDVLVFRHIMEMPDLDLRSSVDQTTAIRSSLSVLMYTTNRKNNTSSCSHIYLLEDVPFLRERLDNASLDKLARVMIPVRFRAGEIINPKGTDGDTFYIIKSGQVRIYDRGFGDSQTSEVIAGAGDHFGEQALLENQKCNANYMAVTETITLALSKEQFKKTLGSLRDIMSLDYVVKQLKAISIFSEMELKNEEYELLAKLSVIVSFETNDIITEAGKPGERALYFVRSGEIQVSDEEDGYVNIFRSGDHLGDKALGEENVICCQTIEVLEPTRCVMLTRENIKRVIGDMSRLGKSSRPISAKLDQRMKLDDLTENCVLGVGTYGVVSLAQHQKTNAVYALKILDKQTVLKKNLQKHVMREKNIMASVDHPFIVNLKATFQDDISLYMVLDFIPGGELFTVLEKESAGLSDGAAKFYAACIYESLSHLHKRNICYRDLKPENILIDKDGYCILIDLGFAKMVLDKTYTMCGTPEYLAPELILRNGHNRGVDLWAFGVLIYEMIVGKTPFNQPYLHERKMMKRIVSVKFSYPDREIIGFDVSIDAQDLISKLIVKKPKCRIGYYPKHDQDIKRHAWFHDIFENDKLLKKKITAPWIPTLTDELDTSNFDDYSFEKVRFTNGEPDIIPDKENTFFEGF</sequence>
<feature type="domain" description="AGC-kinase C-terminal" evidence="16">
    <location>
        <begin position="820"/>
        <end position="878"/>
    </location>
</feature>
<name>A0A7S4W0H1_9STRA</name>
<evidence type="ECO:0000256" key="12">
    <source>
        <dbReference type="PROSITE-ProRule" id="PRU10141"/>
    </source>
</evidence>
<comment type="similarity">
    <text evidence="1">Belongs to the protein kinase superfamily. AGC Ser/Thr protein kinase family. cGMP subfamily.</text>
</comment>
<evidence type="ECO:0000256" key="2">
    <source>
        <dbReference type="ARBA" id="ARBA00012428"/>
    </source>
</evidence>
<comment type="catalytic activity">
    <reaction evidence="11">
        <text>L-seryl-[protein] + ATP = O-phospho-L-seryl-[protein] + ADP + H(+)</text>
        <dbReference type="Rhea" id="RHEA:17989"/>
        <dbReference type="Rhea" id="RHEA-COMP:9863"/>
        <dbReference type="Rhea" id="RHEA-COMP:11604"/>
        <dbReference type="ChEBI" id="CHEBI:15378"/>
        <dbReference type="ChEBI" id="CHEBI:29999"/>
        <dbReference type="ChEBI" id="CHEBI:30616"/>
        <dbReference type="ChEBI" id="CHEBI:83421"/>
        <dbReference type="ChEBI" id="CHEBI:456216"/>
        <dbReference type="EC" id="2.7.11.12"/>
    </reaction>
</comment>
<feature type="domain" description="Protein kinase" evidence="14">
    <location>
        <begin position="555"/>
        <end position="818"/>
    </location>
</feature>
<dbReference type="InterPro" id="IPR008271">
    <property type="entry name" value="Ser/Thr_kinase_AS"/>
</dbReference>
<dbReference type="PROSITE" id="PS00888">
    <property type="entry name" value="CNMP_BINDING_1"/>
    <property type="match status" value="1"/>
</dbReference>
<organism evidence="17">
    <name type="scientific">Ditylum brightwellii</name>
    <dbReference type="NCBI Taxonomy" id="49249"/>
    <lineage>
        <taxon>Eukaryota</taxon>
        <taxon>Sar</taxon>
        <taxon>Stramenopiles</taxon>
        <taxon>Ochrophyta</taxon>
        <taxon>Bacillariophyta</taxon>
        <taxon>Mediophyceae</taxon>
        <taxon>Lithodesmiophycidae</taxon>
        <taxon>Lithodesmiales</taxon>
        <taxon>Lithodesmiaceae</taxon>
        <taxon>Ditylum</taxon>
    </lineage>
</organism>
<evidence type="ECO:0000256" key="10">
    <source>
        <dbReference type="ARBA" id="ARBA00047298"/>
    </source>
</evidence>
<dbReference type="GO" id="GO:0005524">
    <property type="term" value="F:ATP binding"/>
    <property type="evidence" value="ECO:0007669"/>
    <property type="project" value="UniProtKB-UniRule"/>
</dbReference>
<dbReference type="SMART" id="SM00133">
    <property type="entry name" value="S_TK_X"/>
    <property type="match status" value="1"/>
</dbReference>
<dbReference type="PANTHER" id="PTHR24353:SF143">
    <property type="entry name" value="PROTEIN KINASE DOMAIN-CONTAINING PROTEIN"/>
    <property type="match status" value="1"/>
</dbReference>
<dbReference type="Gene3D" id="3.30.200.20">
    <property type="entry name" value="Phosphorylase Kinase, domain 1"/>
    <property type="match status" value="1"/>
</dbReference>
<keyword evidence="5" id="KW-0808">Transferase</keyword>
<dbReference type="InterPro" id="IPR011009">
    <property type="entry name" value="Kinase-like_dom_sf"/>
</dbReference>
<dbReference type="Pfam" id="PF00027">
    <property type="entry name" value="cNMP_binding"/>
    <property type="match status" value="4"/>
</dbReference>
<feature type="binding site" evidence="12">
    <location>
        <position position="593"/>
    </location>
    <ligand>
        <name>ATP</name>
        <dbReference type="ChEBI" id="CHEBI:30616"/>
    </ligand>
</feature>
<evidence type="ECO:0000256" key="5">
    <source>
        <dbReference type="ARBA" id="ARBA00022679"/>
    </source>
</evidence>
<dbReference type="InterPro" id="IPR000961">
    <property type="entry name" value="AGC-kinase_C"/>
</dbReference>
<dbReference type="InterPro" id="IPR018490">
    <property type="entry name" value="cNMP-bd_dom_sf"/>
</dbReference>
<dbReference type="PANTHER" id="PTHR24353">
    <property type="entry name" value="CYCLIC NUCLEOTIDE-DEPENDENT PROTEIN KINASE"/>
    <property type="match status" value="1"/>
</dbReference>
<reference evidence="17" key="1">
    <citation type="submission" date="2021-01" db="EMBL/GenBank/DDBJ databases">
        <authorList>
            <person name="Corre E."/>
            <person name="Pelletier E."/>
            <person name="Niang G."/>
            <person name="Scheremetjew M."/>
            <person name="Finn R."/>
            <person name="Kale V."/>
            <person name="Holt S."/>
            <person name="Cochrane G."/>
            <person name="Meng A."/>
            <person name="Brown T."/>
            <person name="Cohen L."/>
        </authorList>
    </citation>
    <scope>NUCLEOTIDE SEQUENCE</scope>
    <source>
        <strain evidence="17">GSO104</strain>
    </source>
</reference>
<dbReference type="InterPro" id="IPR014710">
    <property type="entry name" value="RmlC-like_jellyroll"/>
</dbReference>
<feature type="domain" description="Cyclic nucleotide-binding" evidence="15">
    <location>
        <begin position="302"/>
        <end position="416"/>
    </location>
</feature>
<dbReference type="PROSITE" id="PS00107">
    <property type="entry name" value="PROTEIN_KINASE_ATP"/>
    <property type="match status" value="1"/>
</dbReference>
<dbReference type="PROSITE" id="PS51285">
    <property type="entry name" value="AGC_KINASE_CTER"/>
    <property type="match status" value="1"/>
</dbReference>
<proteinExistence type="inferred from homology"/>
<keyword evidence="4" id="KW-0140">cGMP</keyword>
<feature type="domain" description="Cyclic nucleotide-binding" evidence="15">
    <location>
        <begin position="95"/>
        <end position="253"/>
    </location>
</feature>
<keyword evidence="7" id="KW-0418">Kinase</keyword>
<comment type="catalytic activity">
    <reaction evidence="10">
        <text>L-threonyl-[protein] + ATP = O-phospho-L-threonyl-[protein] + ADP + H(+)</text>
        <dbReference type="Rhea" id="RHEA:46608"/>
        <dbReference type="Rhea" id="RHEA-COMP:11060"/>
        <dbReference type="Rhea" id="RHEA-COMP:11605"/>
        <dbReference type="ChEBI" id="CHEBI:15378"/>
        <dbReference type="ChEBI" id="CHEBI:30013"/>
        <dbReference type="ChEBI" id="CHEBI:30616"/>
        <dbReference type="ChEBI" id="CHEBI:61977"/>
        <dbReference type="ChEBI" id="CHEBI:456216"/>
        <dbReference type="EC" id="2.7.11.12"/>
    </reaction>
</comment>
<dbReference type="SUPFAM" id="SSF56112">
    <property type="entry name" value="Protein kinase-like (PK-like)"/>
    <property type="match status" value="1"/>
</dbReference>
<evidence type="ECO:0000256" key="11">
    <source>
        <dbReference type="ARBA" id="ARBA00047462"/>
    </source>
</evidence>
<dbReference type="AlphaFoldDB" id="A0A7S4W0H1"/>
<dbReference type="EC" id="2.7.11.12" evidence="2"/>
<evidence type="ECO:0000259" key="15">
    <source>
        <dbReference type="PROSITE" id="PS50042"/>
    </source>
</evidence>
<evidence type="ECO:0000256" key="1">
    <source>
        <dbReference type="ARBA" id="ARBA00006352"/>
    </source>
</evidence>
<dbReference type="PROSITE" id="PS00108">
    <property type="entry name" value="PROTEIN_KINASE_ST"/>
    <property type="match status" value="1"/>
</dbReference>
<evidence type="ECO:0000256" key="7">
    <source>
        <dbReference type="ARBA" id="ARBA00022777"/>
    </source>
</evidence>
<dbReference type="SUPFAM" id="SSF51206">
    <property type="entry name" value="cAMP-binding domain-like"/>
    <property type="match status" value="3"/>
</dbReference>
<dbReference type="GO" id="GO:0004691">
    <property type="term" value="F:cAMP-dependent protein kinase activity"/>
    <property type="evidence" value="ECO:0007669"/>
    <property type="project" value="TreeGrafter"/>
</dbReference>
<dbReference type="GO" id="GO:0030553">
    <property type="term" value="F:cGMP binding"/>
    <property type="evidence" value="ECO:0007669"/>
    <property type="project" value="UniProtKB-KW"/>
</dbReference>
<feature type="compositionally biased region" description="Basic residues" evidence="13">
    <location>
        <begin position="24"/>
        <end position="34"/>
    </location>
</feature>
<accession>A0A7S4W0H1</accession>
<keyword evidence="3" id="KW-0723">Serine/threonine-protein kinase</keyword>
<feature type="domain" description="Cyclic nucleotide-binding" evidence="15">
    <location>
        <begin position="466"/>
        <end position="530"/>
    </location>
</feature>
<dbReference type="InterPro" id="IPR017441">
    <property type="entry name" value="Protein_kinase_ATP_BS"/>
</dbReference>
<dbReference type="PROSITE" id="PS50042">
    <property type="entry name" value="CNMP_BINDING_3"/>
    <property type="match status" value="3"/>
</dbReference>
<dbReference type="SMART" id="SM00100">
    <property type="entry name" value="cNMP"/>
    <property type="match status" value="3"/>
</dbReference>
<keyword evidence="8 12" id="KW-0067">ATP-binding</keyword>
<dbReference type="CDD" id="cd00038">
    <property type="entry name" value="CAP_ED"/>
    <property type="match status" value="3"/>
</dbReference>
<gene>
    <name evidence="17" type="ORF">DBRI00130_LOCUS18777</name>
</gene>
<dbReference type="GO" id="GO:0005952">
    <property type="term" value="C:cAMP-dependent protein kinase complex"/>
    <property type="evidence" value="ECO:0007669"/>
    <property type="project" value="TreeGrafter"/>
</dbReference>
<dbReference type="InterPro" id="IPR018488">
    <property type="entry name" value="cNMP-bd_CS"/>
</dbReference>
<keyword evidence="9" id="KW-0142">cGMP-binding</keyword>
<evidence type="ECO:0000313" key="17">
    <source>
        <dbReference type="EMBL" id="CAE4614591.1"/>
    </source>
</evidence>